<dbReference type="EMBL" id="AENY02000005">
    <property type="protein sequence ID" value="EKP93631.1"/>
    <property type="molecule type" value="Genomic_DNA"/>
</dbReference>
<feature type="domain" description="dUTPase-like" evidence="8">
    <location>
        <begin position="26"/>
        <end position="157"/>
    </location>
</feature>
<dbReference type="Gene3D" id="2.70.40.10">
    <property type="match status" value="1"/>
</dbReference>
<keyword evidence="5 7" id="KW-0546">Nucleotide metabolism</keyword>
<dbReference type="FunFam" id="2.70.40.10:FF:000002">
    <property type="entry name" value="dUTP diphosphatase"/>
    <property type="match status" value="1"/>
</dbReference>
<comment type="cofactor">
    <cofactor evidence="7">
        <name>Mg(2+)</name>
        <dbReference type="ChEBI" id="CHEBI:18420"/>
    </cofactor>
</comment>
<evidence type="ECO:0000256" key="4">
    <source>
        <dbReference type="ARBA" id="ARBA00022842"/>
    </source>
</evidence>
<keyword evidence="4 7" id="KW-0460">Magnesium</keyword>
<dbReference type="NCBIfam" id="NF001862">
    <property type="entry name" value="PRK00601.1"/>
    <property type="match status" value="1"/>
</dbReference>
<keyword evidence="3 7" id="KW-0378">Hydrolase</keyword>
<gene>
    <name evidence="7" type="primary">dut</name>
    <name evidence="9" type="ORF">ThesuDRAFT_00225</name>
</gene>
<evidence type="ECO:0000256" key="1">
    <source>
        <dbReference type="ARBA" id="ARBA00006581"/>
    </source>
</evidence>
<dbReference type="NCBIfam" id="TIGR00576">
    <property type="entry name" value="dut"/>
    <property type="match status" value="1"/>
</dbReference>
<name>K6QBC6_9FIRM</name>
<dbReference type="Proteomes" id="UP000005710">
    <property type="component" value="Unassembled WGS sequence"/>
</dbReference>
<evidence type="ECO:0000313" key="10">
    <source>
        <dbReference type="Proteomes" id="UP000005710"/>
    </source>
</evidence>
<comment type="function">
    <text evidence="7">This enzyme is involved in nucleotide metabolism: it produces dUMP, the immediate precursor of thymidine nucleotides and it decreases the intracellular concentration of dUTP so that uracil cannot be incorporated into DNA.</text>
</comment>
<reference evidence="9" key="2">
    <citation type="submission" date="2012-10" db="EMBL/GenBank/DDBJ databases">
        <title>Improved high-quality draft of Thermaerobacter subterraneus C21, DSM 13965.</title>
        <authorList>
            <consortium name="DOE Joint Genome Institute"/>
            <person name="Eisen J."/>
            <person name="Huntemann M."/>
            <person name="Wei C.-L."/>
            <person name="Han J."/>
            <person name="Detter J.C."/>
            <person name="Han C."/>
            <person name="Tapia R."/>
            <person name="Chen A."/>
            <person name="Kyrpides N."/>
            <person name="Mavromatis K."/>
            <person name="Markowitz V."/>
            <person name="Szeto E."/>
            <person name="Ivanova N."/>
            <person name="Mikhailova N."/>
            <person name="Ovchinnikova G."/>
            <person name="Pagani I."/>
            <person name="Pati A."/>
            <person name="Goodwin L."/>
            <person name="Nordberg H.P."/>
            <person name="Cantor M.N."/>
            <person name="Hua S.X."/>
            <person name="Woyke T."/>
            <person name="Eisen J."/>
            <person name="Klenk H.-P."/>
        </authorList>
    </citation>
    <scope>NUCLEOTIDE SEQUENCE [LARGE SCALE GENOMIC DNA]</scope>
    <source>
        <strain evidence="9">DSM 13965</strain>
    </source>
</reference>
<evidence type="ECO:0000256" key="3">
    <source>
        <dbReference type="ARBA" id="ARBA00022801"/>
    </source>
</evidence>
<dbReference type="CDD" id="cd07557">
    <property type="entry name" value="trimeric_dUTPase"/>
    <property type="match status" value="1"/>
</dbReference>
<dbReference type="eggNOG" id="COG0756">
    <property type="taxonomic scope" value="Bacteria"/>
</dbReference>
<dbReference type="InterPro" id="IPR008181">
    <property type="entry name" value="dUTPase"/>
</dbReference>
<sequence>MTGGSHQPAAAAGGVPVAVRRVHPRAQLPRYATELAAGCDLVAALDEPVRIPPGGTCRVPTGLAIALPPGYEAQVRPRSGWAARHGLTVLNAPGTIDADYRGEIQVLLVNLGREPVTVAPGDRIAQLVVAPVARAYFVEVESLPPTPRGEGGFGSTGR</sequence>
<comment type="pathway">
    <text evidence="7">Pyrimidine metabolism; dUMP biosynthesis; dUMP from dCTP (dUTP route): step 2/2.</text>
</comment>
<accession>K6QBC6</accession>
<dbReference type="GO" id="GO:0004170">
    <property type="term" value="F:dUTP diphosphatase activity"/>
    <property type="evidence" value="ECO:0007669"/>
    <property type="project" value="UniProtKB-UniRule"/>
</dbReference>
<dbReference type="HOGENOM" id="CLU_068508_1_2_9"/>
<dbReference type="PANTHER" id="PTHR11241:SF0">
    <property type="entry name" value="DEOXYURIDINE 5'-TRIPHOSPHATE NUCLEOTIDOHYDROLASE"/>
    <property type="match status" value="1"/>
</dbReference>
<dbReference type="EC" id="3.6.1.23" evidence="7"/>
<dbReference type="UniPathway" id="UPA00610">
    <property type="reaction ID" value="UER00666"/>
</dbReference>
<dbReference type="InterPro" id="IPR036157">
    <property type="entry name" value="dUTPase-like_sf"/>
</dbReference>
<keyword evidence="10" id="KW-1185">Reference proteome</keyword>
<organism evidence="9 10">
    <name type="scientific">Thermaerobacter subterraneus DSM 13965</name>
    <dbReference type="NCBI Taxonomy" id="867903"/>
    <lineage>
        <taxon>Bacteria</taxon>
        <taxon>Bacillati</taxon>
        <taxon>Bacillota</taxon>
        <taxon>Clostridia</taxon>
        <taxon>Eubacteriales</taxon>
        <taxon>Clostridiales Family XVII. Incertae Sedis</taxon>
        <taxon>Thermaerobacter</taxon>
    </lineage>
</organism>
<dbReference type="OrthoDB" id="9809956at2"/>
<keyword evidence="2 7" id="KW-0479">Metal-binding</keyword>
<dbReference type="PANTHER" id="PTHR11241">
    <property type="entry name" value="DEOXYURIDINE 5'-TRIPHOSPHATE NUCLEOTIDOHYDROLASE"/>
    <property type="match status" value="1"/>
</dbReference>
<reference evidence="9" key="1">
    <citation type="submission" date="2010-10" db="EMBL/GenBank/DDBJ databases">
        <authorList>
            <consortium name="US DOE Joint Genome Institute (JGI-PGF)"/>
            <person name="Lucas S."/>
            <person name="Copeland A."/>
            <person name="Lapidus A."/>
            <person name="Bruce D."/>
            <person name="Goodwin L."/>
            <person name="Pitluck S."/>
            <person name="Kyrpides N."/>
            <person name="Mavromatis K."/>
            <person name="Detter J.C."/>
            <person name="Han C."/>
            <person name="Land M."/>
            <person name="Hauser L."/>
            <person name="Markowitz V."/>
            <person name="Cheng J.-F."/>
            <person name="Hugenholtz P."/>
            <person name="Woyke T."/>
            <person name="Wu D."/>
            <person name="Pukall R."/>
            <person name="Wahrenburg C."/>
            <person name="Brambilla E."/>
            <person name="Klenk H.-P."/>
            <person name="Eisen J.A."/>
        </authorList>
    </citation>
    <scope>NUCLEOTIDE SEQUENCE [LARGE SCALE GENOMIC DNA]</scope>
    <source>
        <strain evidence="9">DSM 13965</strain>
    </source>
</reference>
<comment type="caution">
    <text evidence="9">The sequence shown here is derived from an EMBL/GenBank/DDBJ whole genome shotgun (WGS) entry which is preliminary data.</text>
</comment>
<dbReference type="RefSeq" id="WP_006904924.1">
    <property type="nucleotide sequence ID" value="NZ_JH976536.1"/>
</dbReference>
<protein>
    <recommendedName>
        <fullName evidence="7">Deoxyuridine 5'-triphosphate nucleotidohydrolase</fullName>
        <shortName evidence="7">dUTPase</shortName>
        <ecNumber evidence="7">3.6.1.23</ecNumber>
    </recommendedName>
    <alternativeName>
        <fullName evidence="7">dUTP pyrophosphatase</fullName>
    </alternativeName>
</protein>
<comment type="caution">
    <text evidence="7">Lacks conserved residue(s) required for the propagation of feature annotation.</text>
</comment>
<evidence type="ECO:0000256" key="2">
    <source>
        <dbReference type="ARBA" id="ARBA00022723"/>
    </source>
</evidence>
<feature type="binding site" evidence="7">
    <location>
        <begin position="78"/>
        <end position="80"/>
    </location>
    <ligand>
        <name>substrate</name>
    </ligand>
</feature>
<dbReference type="STRING" id="867903.ThesuDRAFT_00225"/>
<feature type="binding site" evidence="7">
    <location>
        <begin position="95"/>
        <end position="97"/>
    </location>
    <ligand>
        <name>substrate</name>
    </ligand>
</feature>
<proteinExistence type="inferred from homology"/>
<dbReference type="Pfam" id="PF00692">
    <property type="entry name" value="dUTPase"/>
    <property type="match status" value="1"/>
</dbReference>
<dbReference type="HAMAP" id="MF_00116">
    <property type="entry name" value="dUTPase_bact"/>
    <property type="match status" value="1"/>
</dbReference>
<dbReference type="InterPro" id="IPR029054">
    <property type="entry name" value="dUTPase-like"/>
</dbReference>
<evidence type="ECO:0000256" key="7">
    <source>
        <dbReference type="HAMAP-Rule" id="MF_00116"/>
    </source>
</evidence>
<evidence type="ECO:0000259" key="8">
    <source>
        <dbReference type="Pfam" id="PF00692"/>
    </source>
</evidence>
<dbReference type="AlphaFoldDB" id="K6QBC6"/>
<evidence type="ECO:0000256" key="6">
    <source>
        <dbReference type="ARBA" id="ARBA00047686"/>
    </source>
</evidence>
<dbReference type="SUPFAM" id="SSF51283">
    <property type="entry name" value="dUTPase-like"/>
    <property type="match status" value="1"/>
</dbReference>
<evidence type="ECO:0000256" key="5">
    <source>
        <dbReference type="ARBA" id="ARBA00023080"/>
    </source>
</evidence>
<comment type="similarity">
    <text evidence="1 7">Belongs to the dUTPase family.</text>
</comment>
<evidence type="ECO:0000313" key="9">
    <source>
        <dbReference type="EMBL" id="EKP93631.1"/>
    </source>
</evidence>
<comment type="catalytic activity">
    <reaction evidence="6 7">
        <text>dUTP + H2O = dUMP + diphosphate + H(+)</text>
        <dbReference type="Rhea" id="RHEA:10248"/>
        <dbReference type="ChEBI" id="CHEBI:15377"/>
        <dbReference type="ChEBI" id="CHEBI:15378"/>
        <dbReference type="ChEBI" id="CHEBI:33019"/>
        <dbReference type="ChEBI" id="CHEBI:61555"/>
        <dbReference type="ChEBI" id="CHEBI:246422"/>
        <dbReference type="EC" id="3.6.1.23"/>
    </reaction>
</comment>
<dbReference type="GO" id="GO:0046081">
    <property type="term" value="P:dUTP catabolic process"/>
    <property type="evidence" value="ECO:0007669"/>
    <property type="project" value="InterPro"/>
</dbReference>
<feature type="binding site" evidence="7">
    <location>
        <position position="91"/>
    </location>
    <ligand>
        <name>substrate</name>
    </ligand>
</feature>
<dbReference type="InterPro" id="IPR033704">
    <property type="entry name" value="dUTPase_trimeric"/>
</dbReference>
<dbReference type="GO" id="GO:0006226">
    <property type="term" value="P:dUMP biosynthetic process"/>
    <property type="evidence" value="ECO:0007669"/>
    <property type="project" value="UniProtKB-UniRule"/>
</dbReference>
<dbReference type="GO" id="GO:0000287">
    <property type="term" value="F:magnesium ion binding"/>
    <property type="evidence" value="ECO:0007669"/>
    <property type="project" value="UniProtKB-UniRule"/>
</dbReference>